<gene>
    <name evidence="1" type="ORF">COU90_02275</name>
</gene>
<sequence length="122" mass="13854">MSTAKHILLVGDANSRKPFLKLFEKAGILITEGENMKIAFEKALALKLDGILFVTPRYWDDVTRFVDDIRTHPGFENMPIIYIGALIEGEDMRILQMKGVHTLTLGPVPHEEMVRYVVDKLT</sequence>
<evidence type="ECO:0000313" key="2">
    <source>
        <dbReference type="Proteomes" id="UP000229098"/>
    </source>
</evidence>
<dbReference type="AlphaFoldDB" id="A0A2M8KXI4"/>
<comment type="caution">
    <text evidence="1">The sequence shown here is derived from an EMBL/GenBank/DDBJ whole genome shotgun (WGS) entry which is preliminary data.</text>
</comment>
<dbReference type="Proteomes" id="UP000229098">
    <property type="component" value="Unassembled WGS sequence"/>
</dbReference>
<evidence type="ECO:0008006" key="3">
    <source>
        <dbReference type="Google" id="ProtNLM"/>
    </source>
</evidence>
<organism evidence="1 2">
    <name type="scientific">Candidatus Ryanbacteria bacterium CG10_big_fil_rev_8_21_14_0_10_43_42</name>
    <dbReference type="NCBI Taxonomy" id="1974864"/>
    <lineage>
        <taxon>Bacteria</taxon>
        <taxon>Candidatus Ryaniibacteriota</taxon>
    </lineage>
</organism>
<evidence type="ECO:0000313" key="1">
    <source>
        <dbReference type="EMBL" id="PJE64645.1"/>
    </source>
</evidence>
<dbReference type="EMBL" id="PFEF01000005">
    <property type="protein sequence ID" value="PJE64645.1"/>
    <property type="molecule type" value="Genomic_DNA"/>
</dbReference>
<name>A0A2M8KXI4_9BACT</name>
<protein>
    <recommendedName>
        <fullName evidence="3">Response regulatory domain-containing protein</fullName>
    </recommendedName>
</protein>
<reference evidence="2" key="1">
    <citation type="submission" date="2017-09" db="EMBL/GenBank/DDBJ databases">
        <title>Depth-based differentiation of microbial function through sediment-hosted aquifers and enrichment of novel symbionts in the deep terrestrial subsurface.</title>
        <authorList>
            <person name="Probst A.J."/>
            <person name="Ladd B."/>
            <person name="Jarett J.K."/>
            <person name="Geller-Mcgrath D.E."/>
            <person name="Sieber C.M.K."/>
            <person name="Emerson J.B."/>
            <person name="Anantharaman K."/>
            <person name="Thomas B.C."/>
            <person name="Malmstrom R."/>
            <person name="Stieglmeier M."/>
            <person name="Klingl A."/>
            <person name="Woyke T."/>
            <person name="Ryan C.M."/>
            <person name="Banfield J.F."/>
        </authorList>
    </citation>
    <scope>NUCLEOTIDE SEQUENCE [LARGE SCALE GENOMIC DNA]</scope>
</reference>
<accession>A0A2M8KXI4</accession>
<proteinExistence type="predicted"/>